<organism evidence="2">
    <name type="scientific">Hexamita inflata</name>
    <dbReference type="NCBI Taxonomy" id="28002"/>
    <lineage>
        <taxon>Eukaryota</taxon>
        <taxon>Metamonada</taxon>
        <taxon>Diplomonadida</taxon>
        <taxon>Hexamitidae</taxon>
        <taxon>Hexamitinae</taxon>
        <taxon>Hexamita</taxon>
    </lineage>
</organism>
<evidence type="ECO:0000313" key="5">
    <source>
        <dbReference type="Proteomes" id="UP001642409"/>
    </source>
</evidence>
<keyword evidence="5" id="KW-1185">Reference proteome</keyword>
<comment type="caution">
    <text evidence="2">The sequence shown here is derived from an EMBL/GenBank/DDBJ whole genome shotgun (WGS) entry which is preliminary data.</text>
</comment>
<protein>
    <submittedName>
        <fullName evidence="3">Hypothetical_protein</fullName>
    </submittedName>
</protein>
<dbReference type="Proteomes" id="UP001642409">
    <property type="component" value="Unassembled WGS sequence"/>
</dbReference>
<dbReference type="EMBL" id="CATOUU010000720">
    <property type="protein sequence ID" value="CAI9943923.1"/>
    <property type="molecule type" value="Genomic_DNA"/>
</dbReference>
<evidence type="ECO:0000313" key="2">
    <source>
        <dbReference type="EMBL" id="CAI9943925.1"/>
    </source>
</evidence>
<dbReference type="EMBL" id="CATOUU010000720">
    <property type="protein sequence ID" value="CAI9943925.1"/>
    <property type="molecule type" value="Genomic_DNA"/>
</dbReference>
<evidence type="ECO:0000313" key="4">
    <source>
        <dbReference type="EMBL" id="CAL6036932.1"/>
    </source>
</evidence>
<dbReference type="EMBL" id="CAXDID020000135">
    <property type="protein sequence ID" value="CAL6036932.1"/>
    <property type="molecule type" value="Genomic_DNA"/>
</dbReference>
<reference evidence="3 5" key="2">
    <citation type="submission" date="2024-07" db="EMBL/GenBank/DDBJ databases">
        <authorList>
            <person name="Akdeniz Z."/>
        </authorList>
    </citation>
    <scope>NUCLEOTIDE SEQUENCE [LARGE SCALE GENOMIC DNA]</scope>
</reference>
<evidence type="ECO:0000313" key="3">
    <source>
        <dbReference type="EMBL" id="CAL6036928.1"/>
    </source>
</evidence>
<proteinExistence type="predicted"/>
<name>A0AA86PZB2_9EUKA</name>
<gene>
    <name evidence="1" type="ORF">HINF_LOCUS31568</name>
    <name evidence="2" type="ORF">HINF_LOCUS31570</name>
    <name evidence="3" type="ORF">HINF_LOCUS36646</name>
    <name evidence="4" type="ORF">HINF_LOCUS36648</name>
</gene>
<sequence length="115" mass="13179">MTHYGLQYFLPDENSSPIHEHFRRSLFVRHGFQIVKCQKQLRTSGISQRTATCVFFEAESLYVQSSCMSPAIFSATSYMHLQPPLLGSFWEGAASWDSRVGVGTKAHLPFRYAEW</sequence>
<dbReference type="AlphaFoldDB" id="A0AA86PZB2"/>
<evidence type="ECO:0000313" key="1">
    <source>
        <dbReference type="EMBL" id="CAI9943923.1"/>
    </source>
</evidence>
<dbReference type="EMBL" id="CAXDID020000135">
    <property type="protein sequence ID" value="CAL6036928.1"/>
    <property type="molecule type" value="Genomic_DNA"/>
</dbReference>
<accession>A0AA86PZB2</accession>
<reference evidence="2" key="1">
    <citation type="submission" date="2023-06" db="EMBL/GenBank/DDBJ databases">
        <authorList>
            <person name="Kurt Z."/>
        </authorList>
    </citation>
    <scope>NUCLEOTIDE SEQUENCE</scope>
</reference>